<organism evidence="1 2">
    <name type="scientific">Oxynema aestuarii AP17</name>
    <dbReference type="NCBI Taxonomy" id="2064643"/>
    <lineage>
        <taxon>Bacteria</taxon>
        <taxon>Bacillati</taxon>
        <taxon>Cyanobacteriota</taxon>
        <taxon>Cyanophyceae</taxon>
        <taxon>Oscillatoriophycideae</taxon>
        <taxon>Oscillatoriales</taxon>
        <taxon>Oscillatoriaceae</taxon>
        <taxon>Oxynema</taxon>
        <taxon>Oxynema aestuarii</taxon>
    </lineage>
</organism>
<dbReference type="AlphaFoldDB" id="A0A6H1TXX0"/>
<dbReference type="EMBL" id="CP051167">
    <property type="protein sequence ID" value="QIZ71458.1"/>
    <property type="molecule type" value="Genomic_DNA"/>
</dbReference>
<keyword evidence="2" id="KW-1185">Reference proteome</keyword>
<proteinExistence type="predicted"/>
<evidence type="ECO:0000313" key="2">
    <source>
        <dbReference type="Proteomes" id="UP000500857"/>
    </source>
</evidence>
<reference evidence="1 2" key="1">
    <citation type="submission" date="2020-04" db="EMBL/GenBank/DDBJ databases">
        <authorList>
            <person name="Basu S."/>
            <person name="Maruthanayagam V."/>
            <person name="Chakraborty S."/>
            <person name="Pramanik A."/>
            <person name="Mukherjee J."/>
            <person name="Brink B."/>
        </authorList>
    </citation>
    <scope>NUCLEOTIDE SEQUENCE [LARGE SCALE GENOMIC DNA]</scope>
    <source>
        <strain evidence="1 2">AP17</strain>
    </source>
</reference>
<accession>A0A6H1TXX0</accession>
<gene>
    <name evidence="1" type="ORF">HCG48_13430</name>
</gene>
<dbReference type="RefSeq" id="WP_168569610.1">
    <property type="nucleotide sequence ID" value="NZ_CP051167.1"/>
</dbReference>
<dbReference type="Proteomes" id="UP000500857">
    <property type="component" value="Chromosome"/>
</dbReference>
<dbReference type="KEGG" id="oxy:HCG48_13430"/>
<name>A0A6H1TXX0_9CYAN</name>
<evidence type="ECO:0000313" key="1">
    <source>
        <dbReference type="EMBL" id="QIZ71458.1"/>
    </source>
</evidence>
<sequence length="50" mass="6254">MTKLYYPFIKINRLHQTAYYFTDRRRWRSPIAERLQNRIARSLETSNFCK</sequence>
<protein>
    <submittedName>
        <fullName evidence="1">Uncharacterized protein</fullName>
    </submittedName>
</protein>